<name>A0A1I7ESR0_9FLAO</name>
<protein>
    <recommendedName>
        <fullName evidence="3">IPExxxVDY family protein</fullName>
    </recommendedName>
</protein>
<dbReference type="Proteomes" id="UP000199138">
    <property type="component" value="Unassembled WGS sequence"/>
</dbReference>
<dbReference type="InterPro" id="IPR047690">
    <property type="entry name" value="IPExxxVDY_fam"/>
</dbReference>
<gene>
    <name evidence="1" type="ORF">SAMN05216480_1019</name>
</gene>
<accession>A0A1I7ESR0</accession>
<proteinExistence type="predicted"/>
<dbReference type="AlphaFoldDB" id="A0A1I7ESR0"/>
<dbReference type="EMBL" id="FPBK01000001">
    <property type="protein sequence ID" value="SFU26956.1"/>
    <property type="molecule type" value="Genomic_DNA"/>
</dbReference>
<evidence type="ECO:0000313" key="2">
    <source>
        <dbReference type="Proteomes" id="UP000199138"/>
    </source>
</evidence>
<evidence type="ECO:0000313" key="1">
    <source>
        <dbReference type="EMBL" id="SFU26956.1"/>
    </source>
</evidence>
<reference evidence="1 2" key="1">
    <citation type="submission" date="2016-10" db="EMBL/GenBank/DDBJ databases">
        <authorList>
            <person name="de Groot N.N."/>
        </authorList>
    </citation>
    <scope>NUCLEOTIDE SEQUENCE [LARGE SCALE GENOMIC DNA]</scope>
    <source>
        <strain evidence="1 2">CGMCC 1.12333</strain>
    </source>
</reference>
<dbReference type="STRING" id="1224947.SAMN05216480_1019"/>
<dbReference type="NCBIfam" id="NF033205">
    <property type="entry name" value="IPExxxVDY"/>
    <property type="match status" value="1"/>
</dbReference>
<keyword evidence="2" id="KW-1185">Reference proteome</keyword>
<dbReference type="OrthoDB" id="676614at2"/>
<sequence>MAIHRLLDDFEETEFTLIALHSHLEDYRLAYWLNKALNIRLSKAETIEIAAQKVFENFEWLNEQEDVMWNLVANTTYIQKKRRKAVFSLFEAEEQPVKGYLIPEMKKVDYFLKIDTEEMYLNISDITSKIQQIPNIITTYKVAANQLKSKTNLIF</sequence>
<evidence type="ECO:0008006" key="3">
    <source>
        <dbReference type="Google" id="ProtNLM"/>
    </source>
</evidence>
<organism evidence="1 2">
    <name type="scientific">Pustulibacterium marinum</name>
    <dbReference type="NCBI Taxonomy" id="1224947"/>
    <lineage>
        <taxon>Bacteria</taxon>
        <taxon>Pseudomonadati</taxon>
        <taxon>Bacteroidota</taxon>
        <taxon>Flavobacteriia</taxon>
        <taxon>Flavobacteriales</taxon>
        <taxon>Flavobacteriaceae</taxon>
        <taxon>Pustulibacterium</taxon>
    </lineage>
</organism>
<dbReference type="RefSeq" id="WP_093021176.1">
    <property type="nucleotide sequence ID" value="NZ_FPBK01000001.1"/>
</dbReference>